<accession>A0A7T8KAL2</accession>
<gene>
    <name evidence="2" type="ORF">FKW44_011967</name>
</gene>
<evidence type="ECO:0000313" key="3">
    <source>
        <dbReference type="Proteomes" id="UP000595437"/>
    </source>
</evidence>
<evidence type="ECO:0000256" key="1">
    <source>
        <dbReference type="SAM" id="MobiDB-lite"/>
    </source>
</evidence>
<reference evidence="3" key="1">
    <citation type="submission" date="2021-01" db="EMBL/GenBank/DDBJ databases">
        <title>Caligus Genome Assembly.</title>
        <authorList>
            <person name="Gallardo-Escarate C."/>
        </authorList>
    </citation>
    <scope>NUCLEOTIDE SEQUENCE [LARGE SCALE GENOMIC DNA]</scope>
</reference>
<feature type="non-terminal residue" evidence="2">
    <location>
        <position position="1"/>
    </location>
</feature>
<sequence>LDLPPEPDEIDGDTILSERGSTNLNDMLTGFSGPIEDESGGPVCTESLKRKSDHMELPTLSKRIRRAEINSVLSSFVSEKEDFRMKIH</sequence>
<dbReference type="AlphaFoldDB" id="A0A7T8KAL2"/>
<protein>
    <submittedName>
        <fullName evidence="2">Protein tipElike</fullName>
    </submittedName>
</protein>
<dbReference type="Proteomes" id="UP000595437">
    <property type="component" value="Chromosome 7"/>
</dbReference>
<evidence type="ECO:0000313" key="2">
    <source>
        <dbReference type="EMBL" id="QQP50830.1"/>
    </source>
</evidence>
<dbReference type="EMBL" id="CP045896">
    <property type="protein sequence ID" value="QQP50830.1"/>
    <property type="molecule type" value="Genomic_DNA"/>
</dbReference>
<feature type="compositionally biased region" description="Acidic residues" evidence="1">
    <location>
        <begin position="1"/>
        <end position="12"/>
    </location>
</feature>
<organism evidence="2 3">
    <name type="scientific">Caligus rogercresseyi</name>
    <name type="common">Sea louse</name>
    <dbReference type="NCBI Taxonomy" id="217165"/>
    <lineage>
        <taxon>Eukaryota</taxon>
        <taxon>Metazoa</taxon>
        <taxon>Ecdysozoa</taxon>
        <taxon>Arthropoda</taxon>
        <taxon>Crustacea</taxon>
        <taxon>Multicrustacea</taxon>
        <taxon>Hexanauplia</taxon>
        <taxon>Copepoda</taxon>
        <taxon>Siphonostomatoida</taxon>
        <taxon>Caligidae</taxon>
        <taxon>Caligus</taxon>
    </lineage>
</organism>
<feature type="region of interest" description="Disordered" evidence="1">
    <location>
        <begin position="1"/>
        <end position="23"/>
    </location>
</feature>
<proteinExistence type="predicted"/>
<name>A0A7T8KAL2_CALRO</name>
<keyword evidence="3" id="KW-1185">Reference proteome</keyword>